<keyword evidence="3" id="KW-0732">Signal</keyword>
<dbReference type="OrthoDB" id="3249697at2"/>
<feature type="signal peptide" evidence="3">
    <location>
        <begin position="1"/>
        <end position="28"/>
    </location>
</feature>
<evidence type="ECO:0000259" key="4">
    <source>
        <dbReference type="Pfam" id="PF17173"/>
    </source>
</evidence>
<reference evidence="5 6" key="1">
    <citation type="journal article" date="2011" name="Stand. Genomic Sci.">
        <title>Complete genome sequence of Arthrobacter phenanthrenivorans type strain (Sphe3).</title>
        <authorList>
            <person name="Kallimanis A."/>
            <person name="Labutti K.M."/>
            <person name="Lapidus A."/>
            <person name="Clum A."/>
            <person name="Lykidis A."/>
            <person name="Mavromatis K."/>
            <person name="Pagani I."/>
            <person name="Liolios K."/>
            <person name="Ivanova N."/>
            <person name="Goodwin L."/>
            <person name="Pitluck S."/>
            <person name="Chen A."/>
            <person name="Palaniappan K."/>
            <person name="Markowitz V."/>
            <person name="Bristow J."/>
            <person name="Velentzas A.D."/>
            <person name="Perisynakis A."/>
            <person name="Ouzounis C.C."/>
            <person name="Kyrpides N.C."/>
            <person name="Koukkou A.I."/>
            <person name="Drainas C."/>
        </authorList>
    </citation>
    <scope>NUCLEOTIDE SEQUENCE [LARGE SCALE GENOMIC DNA]</scope>
    <source>
        <strain evidence="6">DSM 18606 / JCM 16027 / LMG 23796 / Sphe3</strain>
    </source>
</reference>
<feature type="compositionally biased region" description="Gly residues" evidence="1">
    <location>
        <begin position="460"/>
        <end position="477"/>
    </location>
</feature>
<evidence type="ECO:0000256" key="3">
    <source>
        <dbReference type="SAM" id="SignalP"/>
    </source>
</evidence>
<organism evidence="5 6">
    <name type="scientific">Pseudarthrobacter phenanthrenivorans (strain DSM 18606 / JCM 16027 / LMG 23796 / Sphe3)</name>
    <name type="common">Arthrobacter phenanthrenivorans</name>
    <dbReference type="NCBI Taxonomy" id="930171"/>
    <lineage>
        <taxon>Bacteria</taxon>
        <taxon>Bacillati</taxon>
        <taxon>Actinomycetota</taxon>
        <taxon>Actinomycetes</taxon>
        <taxon>Micrococcales</taxon>
        <taxon>Micrococcaceae</taxon>
        <taxon>Pseudarthrobacter</taxon>
    </lineage>
</organism>
<gene>
    <name evidence="5" type="ordered locus">Asphe3_21120</name>
</gene>
<dbReference type="STRING" id="930171.Asphe3_21120"/>
<dbReference type="EMBL" id="CP002379">
    <property type="protein sequence ID" value="ADX73265.1"/>
    <property type="molecule type" value="Genomic_DNA"/>
</dbReference>
<keyword evidence="2" id="KW-1133">Transmembrane helix</keyword>
<dbReference type="AlphaFoldDB" id="F0M344"/>
<evidence type="ECO:0000256" key="2">
    <source>
        <dbReference type="SAM" id="Phobius"/>
    </source>
</evidence>
<dbReference type="HOGENOM" id="CLU_036055_0_0_11"/>
<evidence type="ECO:0000313" key="5">
    <source>
        <dbReference type="EMBL" id="ADX73265.1"/>
    </source>
</evidence>
<protein>
    <recommendedName>
        <fullName evidence="4">DUF5129 domain-containing protein</fullName>
    </recommendedName>
</protein>
<evidence type="ECO:0000313" key="6">
    <source>
        <dbReference type="Proteomes" id="UP000008639"/>
    </source>
</evidence>
<feature type="domain" description="DUF5129" evidence="4">
    <location>
        <begin position="36"/>
        <end position="375"/>
    </location>
</feature>
<feature type="chain" id="PRO_5003257344" description="DUF5129 domain-containing protein" evidence="3">
    <location>
        <begin position="29"/>
        <end position="485"/>
    </location>
</feature>
<sequence length="485" mass="53214" precursor="true">MGSMMRRIGSLLLALLVLLPGTAAVAFAVAPVSVEIQDTAGVLDRNTLVPALERIEFYEPTRVVVYTYNGRTEDNLNEEVLRFARAEHPEWISADGQKWADGLFIFALDPVGRHVGTYMGEDRKVSLEQRNEIQDAAKDLLRDAQWTDGTIAGVQRAAELINQPWYRSAAFLVTAWVTAGTAALGAGAWVVVRAVTRSSARKEIERGDRSYANVSMDLEVTELNAGTIPEASRYGSTVLEKHRTFLNRYNAASELSNKVHALSKREFGRRRNLKLAREYAEAASELDALDDVIADTNALLNRADAWPAAWDRQLAPFRNDLAGLEQLLSKRHGQGDSASAAALRSFRDQSLREIERWTAELAEGKITPEKALDRLYEARTRLAVLLENHAETVIEGYAKNEREAALMRKEMEAAQDGLDHRRRTYEPSILGTVYPSYHFFSVATFNSGLNTGVSSVSSARGGGGSTTGYGSSGGSFSGSGSSSSF</sequence>
<dbReference type="KEGG" id="apn:Asphe3_21120"/>
<feature type="transmembrane region" description="Helical" evidence="2">
    <location>
        <begin position="169"/>
        <end position="192"/>
    </location>
</feature>
<dbReference type="RefSeq" id="WP_013601191.1">
    <property type="nucleotide sequence ID" value="NC_015145.1"/>
</dbReference>
<dbReference type="Proteomes" id="UP000008639">
    <property type="component" value="Chromosome"/>
</dbReference>
<proteinExistence type="predicted"/>
<feature type="region of interest" description="Disordered" evidence="1">
    <location>
        <begin position="454"/>
        <end position="485"/>
    </location>
</feature>
<keyword evidence="2" id="KW-0472">Membrane</keyword>
<name>F0M344_PSEPM</name>
<dbReference type="eggNOG" id="ENOG50337I7">
    <property type="taxonomic scope" value="Bacteria"/>
</dbReference>
<dbReference type="InterPro" id="IPR033435">
    <property type="entry name" value="DUF5129"/>
</dbReference>
<dbReference type="Pfam" id="PF17173">
    <property type="entry name" value="DUF5129"/>
    <property type="match status" value="1"/>
</dbReference>
<evidence type="ECO:0000256" key="1">
    <source>
        <dbReference type="SAM" id="MobiDB-lite"/>
    </source>
</evidence>
<accession>F0M344</accession>
<keyword evidence="2" id="KW-0812">Transmembrane</keyword>